<organism evidence="2 3">
    <name type="scientific">Dimorphilus gyrociliatus</name>
    <dbReference type="NCBI Taxonomy" id="2664684"/>
    <lineage>
        <taxon>Eukaryota</taxon>
        <taxon>Metazoa</taxon>
        <taxon>Spiralia</taxon>
        <taxon>Lophotrochozoa</taxon>
        <taxon>Annelida</taxon>
        <taxon>Polychaeta</taxon>
        <taxon>Polychaeta incertae sedis</taxon>
        <taxon>Dinophilidae</taxon>
        <taxon>Dimorphilus</taxon>
    </lineage>
</organism>
<dbReference type="Proteomes" id="UP000549394">
    <property type="component" value="Unassembled WGS sequence"/>
</dbReference>
<keyword evidence="1" id="KW-1133">Transmembrane helix</keyword>
<dbReference type="PANTHER" id="PTHR11319:SF35">
    <property type="entry name" value="OUTER MEMBRANE PROTEIN PMPC-RELATED"/>
    <property type="match status" value="1"/>
</dbReference>
<dbReference type="SUPFAM" id="SSF51126">
    <property type="entry name" value="Pectin lyase-like"/>
    <property type="match status" value="1"/>
</dbReference>
<feature type="transmembrane region" description="Helical" evidence="1">
    <location>
        <begin position="669"/>
        <end position="693"/>
    </location>
</feature>
<name>A0A7I8V5R1_9ANNE</name>
<evidence type="ECO:0000313" key="3">
    <source>
        <dbReference type="Proteomes" id="UP000549394"/>
    </source>
</evidence>
<sequence length="918" mass="103299">MIEAGTVIKTKNTIKSVHVSFINTTIENTQNFLDFANYNHLSLNISSTVIKKAMALLNVIRVFNNDFSQAFISITNSIFENSTSSLGGIIHIQNKEKGRFILLLEECIFRRNKAVVAGSVVQIDSLNLSDKSIIRVKSTTFINNTNQESAAAIYVYGAQIEIDQTKFLNNHVRLNSKGLIHRGSFPTPTQRQGAGGAIYAHITSRVKITNCIFINNTATWFGGSIAGEGELTIKDSEFENGDSFEHATSGDILFLSGNCILSNITFRVKSTANNLAIIWYSSPGDSYLTGEQDIKVSCPVGSKLRTDTLPEIFISETLSIVYKDFLLFCDPCPDQTYSLDGGTLFGSLSSKNLTITPTDCISCPYGGSCSRGKVGANENFWGFKKKNKNEIKFINCQDSYCCTKKRCDSYNECAPNRVGPLCGECRADMSEVLFSPDCRENEKCTDSWFIIIEIISIFISFLFFAYQMEITLFIMQRLLWVPITHSDDAAMAGYIKSIFYFYQTVPLVVVWRNRAESVISTHIQPVIVTIMSFAPIAAFVRVCPFLGLTSIGKLIYTNSKLTLSLVALLLFVLLRYIFVKLRVLWKKRRRRTQELAENDLLLEENHNPDLCPEPSFKIRMIIAALNIIIYNYVNVSTLIFSLLSCTNVGQENAVLYFDGNVNCGEWWQYFVGIMAFAYVIPFFLQVIISRMLLDRDVITPKQFMLSYLFPLPMLIYFGIKHASFKEFKHILQRTNSHISITARDRPDLLEELDETERLRALCLFVVEEPFLKKGYEDLDKSHKYWEGVLVFRRLVVILMRAFIQDPLSCTTCQTLASLAFLLWHLHFRPFAAKSAQNLETAGLSGLLIIGIMHMVEATFIASGVQPSGPNNTRVLIFDTIELIIIAALPLLLGVGLVFSMLAKLLLSIYNKIKAGHGN</sequence>
<dbReference type="OrthoDB" id="5959521at2759"/>
<feature type="transmembrane region" description="Helical" evidence="1">
    <location>
        <begin position="843"/>
        <end position="862"/>
    </location>
</feature>
<dbReference type="PANTHER" id="PTHR11319">
    <property type="entry name" value="G PROTEIN-COUPLED RECEPTOR-RELATED"/>
    <property type="match status" value="1"/>
</dbReference>
<feature type="transmembrane region" description="Helical" evidence="1">
    <location>
        <begin position="882"/>
        <end position="906"/>
    </location>
</feature>
<protein>
    <submittedName>
        <fullName evidence="2">Uncharacterized protein</fullName>
    </submittedName>
</protein>
<comment type="caution">
    <text evidence="2">The sequence shown here is derived from an EMBL/GenBank/DDBJ whole genome shotgun (WGS) entry which is preliminary data.</text>
</comment>
<keyword evidence="3" id="KW-1185">Reference proteome</keyword>
<accession>A0A7I8V5R1</accession>
<feature type="transmembrane region" description="Helical" evidence="1">
    <location>
        <begin position="526"/>
        <end position="549"/>
    </location>
</feature>
<proteinExistence type="predicted"/>
<gene>
    <name evidence="2" type="ORF">DGYR_LOCUS907</name>
</gene>
<feature type="transmembrane region" description="Helical" evidence="1">
    <location>
        <begin position="448"/>
        <end position="466"/>
    </location>
</feature>
<feature type="transmembrane region" description="Helical" evidence="1">
    <location>
        <begin position="561"/>
        <end position="581"/>
    </location>
</feature>
<dbReference type="EMBL" id="CAJFCJ010000002">
    <property type="protein sequence ID" value="CAD5111644.1"/>
    <property type="molecule type" value="Genomic_DNA"/>
</dbReference>
<evidence type="ECO:0000313" key="2">
    <source>
        <dbReference type="EMBL" id="CAD5111644.1"/>
    </source>
</evidence>
<evidence type="ECO:0000256" key="1">
    <source>
        <dbReference type="SAM" id="Phobius"/>
    </source>
</evidence>
<feature type="transmembrane region" description="Helical" evidence="1">
    <location>
        <begin position="627"/>
        <end position="649"/>
    </location>
</feature>
<keyword evidence="1" id="KW-0472">Membrane</keyword>
<keyword evidence="1" id="KW-0812">Transmembrane</keyword>
<dbReference type="AlphaFoldDB" id="A0A7I8V5R1"/>
<reference evidence="2 3" key="1">
    <citation type="submission" date="2020-08" db="EMBL/GenBank/DDBJ databases">
        <authorList>
            <person name="Hejnol A."/>
        </authorList>
    </citation>
    <scope>NUCLEOTIDE SEQUENCE [LARGE SCALE GENOMIC DNA]</scope>
</reference>
<dbReference type="InterPro" id="IPR011050">
    <property type="entry name" value="Pectin_lyase_fold/virulence"/>
</dbReference>